<reference evidence="10 11" key="1">
    <citation type="journal article" date="2016" name="Fungal Biol.">
        <title>The genome of Xylona heveae provides a window into fungal endophytism.</title>
        <authorList>
            <person name="Gazis R."/>
            <person name="Kuo A."/>
            <person name="Riley R."/>
            <person name="LaButti K."/>
            <person name="Lipzen A."/>
            <person name="Lin J."/>
            <person name="Amirebrahimi M."/>
            <person name="Hesse C.N."/>
            <person name="Spatafora J.W."/>
            <person name="Henrissat B."/>
            <person name="Hainaut M."/>
            <person name="Grigoriev I.V."/>
            <person name="Hibbett D.S."/>
        </authorList>
    </citation>
    <scope>NUCLEOTIDE SEQUENCE [LARGE SCALE GENOMIC DNA]</scope>
    <source>
        <strain evidence="10 11">TC161</strain>
    </source>
</reference>
<evidence type="ECO:0000256" key="7">
    <source>
        <dbReference type="ARBA" id="ARBA00023274"/>
    </source>
</evidence>
<keyword evidence="4" id="KW-0805">Transcription regulation</keyword>
<sequence length="291" mass="32310">MVNVSKTAADHGRHIFVYNNLRTNQVIYSLTRAIQNNAALRQIPFVGKKTVPAAIRKDTWQPMSILSFPSSDQGLVAYQKLREFRKLHELQWPEDKMRNPDNPSQLMTKKQRAKALMNQKANSIADMAAVLHWQEKIATIAREEEEVAQAKRAEKEQAAAARKQESSAGQVVDQIESTDEATQAEEVVKAERGDAQSGPPGTAVEAGQAGSAAESPRPVPKRGVGKQLLKQEKQRQIVAQGVDGVAIHWANILDAEYAQSWPLAVIHDIMPRSRHIAPDPKTLPSLRELQE</sequence>
<dbReference type="OMA" id="KIQWANI"/>
<keyword evidence="7" id="KW-0687">Ribonucleoprotein</keyword>
<keyword evidence="5" id="KW-0496">Mitochondrion</keyword>
<dbReference type="Proteomes" id="UP000076632">
    <property type="component" value="Unassembled WGS sequence"/>
</dbReference>
<keyword evidence="11" id="KW-1185">Reference proteome</keyword>
<evidence type="ECO:0000256" key="3">
    <source>
        <dbReference type="ARBA" id="ARBA00022980"/>
    </source>
</evidence>
<dbReference type="InParanoid" id="A0A165K2T5"/>
<dbReference type="EMBL" id="KV407454">
    <property type="protein sequence ID" value="KZF26922.1"/>
    <property type="molecule type" value="Genomic_DNA"/>
</dbReference>
<dbReference type="GO" id="GO:0000150">
    <property type="term" value="F:DNA strand exchange activity"/>
    <property type="evidence" value="ECO:0007669"/>
    <property type="project" value="InterPro"/>
</dbReference>
<dbReference type="GO" id="GO:1990904">
    <property type="term" value="C:ribonucleoprotein complex"/>
    <property type="evidence" value="ECO:0007669"/>
    <property type="project" value="UniProtKB-KW"/>
</dbReference>
<evidence type="ECO:0000313" key="11">
    <source>
        <dbReference type="Proteomes" id="UP000076632"/>
    </source>
</evidence>
<dbReference type="Pfam" id="PF12829">
    <property type="entry name" value="Mhr1"/>
    <property type="match status" value="1"/>
</dbReference>
<dbReference type="STRING" id="1328760.A0A165K2T5"/>
<dbReference type="OrthoDB" id="5333655at2759"/>
<dbReference type="PANTHER" id="PTHR28184">
    <property type="entry name" value="MITOCHONDRIAL HOMOLOGOUS RECOMBINATION PROTEIN 1"/>
    <property type="match status" value="1"/>
</dbReference>
<comment type="subcellular location">
    <subcellularLocation>
        <location evidence="1">Mitochondrion</location>
    </subcellularLocation>
</comment>
<dbReference type="GO" id="GO:0003697">
    <property type="term" value="F:single-stranded DNA binding"/>
    <property type="evidence" value="ECO:0007669"/>
    <property type="project" value="InterPro"/>
</dbReference>
<dbReference type="PANTHER" id="PTHR28184:SF1">
    <property type="entry name" value="LARGE RIBOSOMAL SUBUNIT PROTEIN ML67"/>
    <property type="match status" value="1"/>
</dbReference>
<gene>
    <name evidence="10" type="ORF">L228DRAFT_258277</name>
</gene>
<evidence type="ECO:0000256" key="1">
    <source>
        <dbReference type="ARBA" id="ARBA00004173"/>
    </source>
</evidence>
<dbReference type="GO" id="GO:0005840">
    <property type="term" value="C:ribosome"/>
    <property type="evidence" value="ECO:0007669"/>
    <property type="project" value="UniProtKB-KW"/>
</dbReference>
<evidence type="ECO:0000256" key="9">
    <source>
        <dbReference type="SAM" id="MobiDB-lite"/>
    </source>
</evidence>
<dbReference type="AlphaFoldDB" id="A0A165K2T5"/>
<organism evidence="10 11">
    <name type="scientific">Xylona heveae (strain CBS 132557 / TC161)</name>
    <dbReference type="NCBI Taxonomy" id="1328760"/>
    <lineage>
        <taxon>Eukaryota</taxon>
        <taxon>Fungi</taxon>
        <taxon>Dikarya</taxon>
        <taxon>Ascomycota</taxon>
        <taxon>Pezizomycotina</taxon>
        <taxon>Xylonomycetes</taxon>
        <taxon>Xylonales</taxon>
        <taxon>Xylonaceae</taxon>
        <taxon>Xylona</taxon>
    </lineage>
</organism>
<keyword evidence="6" id="KW-0804">Transcription</keyword>
<dbReference type="GO" id="GO:0003735">
    <property type="term" value="F:structural constituent of ribosome"/>
    <property type="evidence" value="ECO:0007669"/>
    <property type="project" value="TreeGrafter"/>
</dbReference>
<evidence type="ECO:0000313" key="10">
    <source>
        <dbReference type="EMBL" id="KZF26922.1"/>
    </source>
</evidence>
<dbReference type="RefSeq" id="XP_018192477.1">
    <property type="nucleotide sequence ID" value="XM_018334069.1"/>
</dbReference>
<accession>A0A165K2T5</accession>
<protein>
    <recommendedName>
        <fullName evidence="8">Large ribosomal subunit protein mL67</fullName>
    </recommendedName>
</protein>
<evidence type="ECO:0000256" key="4">
    <source>
        <dbReference type="ARBA" id="ARBA00023015"/>
    </source>
</evidence>
<dbReference type="InterPro" id="IPR024629">
    <property type="entry name" value="Ribosomal_mL67"/>
</dbReference>
<evidence type="ECO:0000256" key="2">
    <source>
        <dbReference type="ARBA" id="ARBA00010741"/>
    </source>
</evidence>
<evidence type="ECO:0000256" key="5">
    <source>
        <dbReference type="ARBA" id="ARBA00023128"/>
    </source>
</evidence>
<dbReference type="GO" id="GO:0005739">
    <property type="term" value="C:mitochondrion"/>
    <property type="evidence" value="ECO:0007669"/>
    <property type="project" value="UniProtKB-SubCell"/>
</dbReference>
<keyword evidence="3" id="KW-0689">Ribosomal protein</keyword>
<evidence type="ECO:0000256" key="8">
    <source>
        <dbReference type="ARBA" id="ARBA00035185"/>
    </source>
</evidence>
<comment type="similarity">
    <text evidence="2">Belongs to the mitochondrion-specific ribosomal protein mL67 family.</text>
</comment>
<proteinExistence type="inferred from homology"/>
<name>A0A165K2T5_XYLHT</name>
<dbReference type="GeneID" id="28899206"/>
<evidence type="ECO:0000256" key="6">
    <source>
        <dbReference type="ARBA" id="ARBA00023163"/>
    </source>
</evidence>
<feature type="region of interest" description="Disordered" evidence="9">
    <location>
        <begin position="158"/>
        <end position="228"/>
    </location>
</feature>